<evidence type="ECO:0000313" key="2">
    <source>
        <dbReference type="EMBL" id="MBL0385513.1"/>
    </source>
</evidence>
<keyword evidence="2" id="KW-0966">Cell projection</keyword>
<dbReference type="Gene3D" id="1.20.58.300">
    <property type="entry name" value="FlgN-like"/>
    <property type="match status" value="1"/>
</dbReference>
<protein>
    <submittedName>
        <fullName evidence="2">Flagellar protein FlgN</fullName>
    </submittedName>
</protein>
<dbReference type="RefSeq" id="WP_201630829.1">
    <property type="nucleotide sequence ID" value="NZ_JAEQNB010000001.1"/>
</dbReference>
<evidence type="ECO:0000256" key="1">
    <source>
        <dbReference type="ARBA" id="ARBA00022795"/>
    </source>
</evidence>
<gene>
    <name evidence="2" type="ORF">JJB07_02525</name>
</gene>
<dbReference type="Pfam" id="PF05130">
    <property type="entry name" value="FlgN"/>
    <property type="match status" value="1"/>
</dbReference>
<dbReference type="EMBL" id="JAEQNB010000001">
    <property type="protein sequence ID" value="MBL0385513.1"/>
    <property type="molecule type" value="Genomic_DNA"/>
</dbReference>
<dbReference type="SUPFAM" id="SSF140566">
    <property type="entry name" value="FlgN-like"/>
    <property type="match status" value="1"/>
</dbReference>
<comment type="caution">
    <text evidence="2">The sequence shown here is derived from an EMBL/GenBank/DDBJ whole genome shotgun (WGS) entry which is preliminary data.</text>
</comment>
<dbReference type="Proteomes" id="UP000602284">
    <property type="component" value="Unassembled WGS sequence"/>
</dbReference>
<evidence type="ECO:0000313" key="3">
    <source>
        <dbReference type="Proteomes" id="UP000602284"/>
    </source>
</evidence>
<dbReference type="InterPro" id="IPR007809">
    <property type="entry name" value="FlgN-like"/>
</dbReference>
<accession>A0ABS1J764</accession>
<organism evidence="2 3">
    <name type="scientific">Tumebacillus amylolyticus</name>
    <dbReference type="NCBI Taxonomy" id="2801339"/>
    <lineage>
        <taxon>Bacteria</taxon>
        <taxon>Bacillati</taxon>
        <taxon>Bacillota</taxon>
        <taxon>Bacilli</taxon>
        <taxon>Bacillales</taxon>
        <taxon>Alicyclobacillaceae</taxon>
        <taxon>Tumebacillus</taxon>
    </lineage>
</organism>
<keyword evidence="2" id="KW-0969">Cilium</keyword>
<name>A0ABS1J764_9BACL</name>
<keyword evidence="1" id="KW-1005">Bacterial flagellum biogenesis</keyword>
<keyword evidence="2" id="KW-0282">Flagellum</keyword>
<proteinExistence type="predicted"/>
<keyword evidence="3" id="KW-1185">Reference proteome</keyword>
<reference evidence="2 3" key="1">
    <citation type="submission" date="2021-01" db="EMBL/GenBank/DDBJ databases">
        <title>Tumebacillus sp. strain ITR2 16S ribosomal RNA gene Genome sequencing and assembly.</title>
        <authorList>
            <person name="Kang M."/>
        </authorList>
    </citation>
    <scope>NUCLEOTIDE SEQUENCE [LARGE SCALE GENOMIC DNA]</scope>
    <source>
        <strain evidence="2 3">ITR2</strain>
    </source>
</reference>
<dbReference type="InterPro" id="IPR036679">
    <property type="entry name" value="FlgN-like_sf"/>
</dbReference>
<sequence length="169" mass="19135">MSVLKPLFSVVEALLREHQQLLELAERKKKVLVENDMDSLNAIVQEETGHIHRIERLESERQGAGRLLAVRAGLRPDQLTAQRVAEFAETPEERARITQLTEKLRDVILKLKDLNDLNQMLIQQSLDFIQSTVEALTESPTVPQYGGTGQTLANNPYQQGRVSYFDSKA</sequence>